<dbReference type="eggNOG" id="ENOG5032RVV">
    <property type="taxonomic scope" value="Bacteria"/>
</dbReference>
<gene>
    <name evidence="1" type="ordered locus">Sked_35070</name>
</gene>
<keyword evidence="2" id="KW-1185">Reference proteome</keyword>
<name>D1BEV9_SANKS</name>
<dbReference type="HOGENOM" id="CLU_123371_0_0_11"/>
<sequence length="178" mass="18790">MTAAGRGAGSVPEGDVALTAVIAHATRQAVEQLHAEHDGPFCVYALATSGEALRPYLVVTPDGETRWDLPDSPFAVYGDEHLASLEHLFTARGDLFDMSPADAATEHDLRLAAMEAALRALDVEGLFGTGVAREQVLLLVTTLPPDETDAAFARRLNPVGPLLTAWLDEASEGGTSGR</sequence>
<evidence type="ECO:0000313" key="2">
    <source>
        <dbReference type="Proteomes" id="UP000000322"/>
    </source>
</evidence>
<proteinExistence type="predicted"/>
<dbReference type="STRING" id="446469.Sked_35070"/>
<accession>D1BEV9</accession>
<dbReference type="RefSeq" id="WP_012868463.1">
    <property type="nucleotide sequence ID" value="NC_013521.1"/>
</dbReference>
<dbReference type="InterPro" id="IPR025409">
    <property type="entry name" value="DUF4303"/>
</dbReference>
<evidence type="ECO:0000313" key="1">
    <source>
        <dbReference type="EMBL" id="ACZ23395.1"/>
    </source>
</evidence>
<dbReference type="Proteomes" id="UP000000322">
    <property type="component" value="Chromosome"/>
</dbReference>
<organism evidence="1 2">
    <name type="scientific">Sanguibacter keddieii (strain ATCC 51767 / DSM 10542 / NCFB 3025 / ST-74)</name>
    <dbReference type="NCBI Taxonomy" id="446469"/>
    <lineage>
        <taxon>Bacteria</taxon>
        <taxon>Bacillati</taxon>
        <taxon>Actinomycetota</taxon>
        <taxon>Actinomycetes</taxon>
        <taxon>Micrococcales</taxon>
        <taxon>Sanguibacteraceae</taxon>
        <taxon>Sanguibacter</taxon>
    </lineage>
</organism>
<dbReference type="Pfam" id="PF14136">
    <property type="entry name" value="DUF4303"/>
    <property type="match status" value="1"/>
</dbReference>
<dbReference type="EMBL" id="CP001819">
    <property type="protein sequence ID" value="ACZ23395.1"/>
    <property type="molecule type" value="Genomic_DNA"/>
</dbReference>
<dbReference type="AlphaFoldDB" id="D1BEV9"/>
<reference evidence="1 2" key="1">
    <citation type="journal article" date="2009" name="Stand. Genomic Sci.">
        <title>Complete genome sequence of Sanguibacter keddieii type strain (ST-74).</title>
        <authorList>
            <person name="Ivanova N."/>
            <person name="Sikorski J."/>
            <person name="Sims D."/>
            <person name="Brettin T."/>
            <person name="Detter J.C."/>
            <person name="Han C."/>
            <person name="Lapidus A."/>
            <person name="Copeland A."/>
            <person name="Glavina Del Rio T."/>
            <person name="Nolan M."/>
            <person name="Chen F."/>
            <person name="Lucas S."/>
            <person name="Tice H."/>
            <person name="Cheng J.F."/>
            <person name="Bruce D."/>
            <person name="Goodwin L."/>
            <person name="Pitluck S."/>
            <person name="Pati A."/>
            <person name="Mavromatis K."/>
            <person name="Chen A."/>
            <person name="Palaniappan K."/>
            <person name="D'haeseleer P."/>
            <person name="Chain P."/>
            <person name="Bristow J."/>
            <person name="Eisen J.A."/>
            <person name="Markowitz V."/>
            <person name="Hugenholtz P."/>
            <person name="Goker M."/>
            <person name="Pukall R."/>
            <person name="Klenk H.P."/>
            <person name="Kyrpides N.C."/>
        </authorList>
    </citation>
    <scope>NUCLEOTIDE SEQUENCE [LARGE SCALE GENOMIC DNA]</scope>
    <source>
        <strain evidence="2">ATCC 51767 / DSM 10542 / NCFB 3025 / ST-74</strain>
    </source>
</reference>
<evidence type="ECO:0008006" key="3">
    <source>
        <dbReference type="Google" id="ProtNLM"/>
    </source>
</evidence>
<protein>
    <recommendedName>
        <fullName evidence="3">DUF4303 domain-containing protein</fullName>
    </recommendedName>
</protein>
<dbReference type="KEGG" id="ske:Sked_35070"/>